<dbReference type="Gene3D" id="3.40.50.80">
    <property type="entry name" value="Nucleotide-binding domain of ferredoxin-NADP reductase (FNR) module"/>
    <property type="match status" value="1"/>
</dbReference>
<feature type="transmembrane region" description="Helical" evidence="7">
    <location>
        <begin position="46"/>
        <end position="69"/>
    </location>
</feature>
<feature type="region of interest" description="Disordered" evidence="6">
    <location>
        <begin position="547"/>
        <end position="577"/>
    </location>
</feature>
<name>A0A1X6NTT5_PORUM</name>
<dbReference type="OrthoDB" id="6101at2759"/>
<reference evidence="9 10" key="1">
    <citation type="submission" date="2017-03" db="EMBL/GenBank/DDBJ databases">
        <title>WGS assembly of Porphyra umbilicalis.</title>
        <authorList>
            <person name="Brawley S.H."/>
            <person name="Blouin N.A."/>
            <person name="Ficko-Blean E."/>
            <person name="Wheeler G.L."/>
            <person name="Lohr M."/>
            <person name="Goodson H.V."/>
            <person name="Jenkins J.W."/>
            <person name="Blaby-Haas C.E."/>
            <person name="Helliwell K.E."/>
            <person name="Chan C."/>
            <person name="Marriage T."/>
            <person name="Bhattacharya D."/>
            <person name="Klein A.S."/>
            <person name="Badis Y."/>
            <person name="Brodie J."/>
            <person name="Cao Y."/>
            <person name="Collen J."/>
            <person name="Dittami S.M."/>
            <person name="Gachon C.M."/>
            <person name="Green B.R."/>
            <person name="Karpowicz S."/>
            <person name="Kim J.W."/>
            <person name="Kudahl U."/>
            <person name="Lin S."/>
            <person name="Michel G."/>
            <person name="Mittag M."/>
            <person name="Olson B.J."/>
            <person name="Pangilinan J."/>
            <person name="Peng Y."/>
            <person name="Qiu H."/>
            <person name="Shu S."/>
            <person name="Singer J.T."/>
            <person name="Smith A.G."/>
            <person name="Sprecher B.N."/>
            <person name="Wagner V."/>
            <person name="Wang W."/>
            <person name="Wang Z.-Y."/>
            <person name="Yan J."/>
            <person name="Yarish C."/>
            <person name="Zoeuner-Riek S."/>
            <person name="Zhuang Y."/>
            <person name="Zou Y."/>
            <person name="Lindquist E.A."/>
            <person name="Grimwood J."/>
            <person name="Barry K."/>
            <person name="Rokhsar D.S."/>
            <person name="Schmutz J."/>
            <person name="Stiller J.W."/>
            <person name="Grossman A.R."/>
            <person name="Prochnik S.E."/>
        </authorList>
    </citation>
    <scope>NUCLEOTIDE SEQUENCE [LARGE SCALE GENOMIC DNA]</scope>
    <source>
        <strain evidence="9">4086291</strain>
    </source>
</reference>
<dbReference type="InterPro" id="IPR050369">
    <property type="entry name" value="RBOH/FRE"/>
</dbReference>
<feature type="transmembrane region" description="Helical" evidence="7">
    <location>
        <begin position="104"/>
        <end position="121"/>
    </location>
</feature>
<dbReference type="Proteomes" id="UP000218209">
    <property type="component" value="Unassembled WGS sequence"/>
</dbReference>
<evidence type="ECO:0000256" key="2">
    <source>
        <dbReference type="ARBA" id="ARBA00022692"/>
    </source>
</evidence>
<keyword evidence="10" id="KW-1185">Reference proteome</keyword>
<evidence type="ECO:0000256" key="1">
    <source>
        <dbReference type="ARBA" id="ARBA00004141"/>
    </source>
</evidence>
<evidence type="ECO:0000256" key="3">
    <source>
        <dbReference type="ARBA" id="ARBA00022989"/>
    </source>
</evidence>
<evidence type="ECO:0000256" key="6">
    <source>
        <dbReference type="SAM" id="MobiDB-lite"/>
    </source>
</evidence>
<evidence type="ECO:0000313" key="10">
    <source>
        <dbReference type="Proteomes" id="UP000218209"/>
    </source>
</evidence>
<dbReference type="Gene3D" id="2.40.30.10">
    <property type="entry name" value="Translation factors"/>
    <property type="match status" value="1"/>
</dbReference>
<dbReference type="PANTHER" id="PTHR11972">
    <property type="entry name" value="NADPH OXIDASE"/>
    <property type="match status" value="1"/>
</dbReference>
<dbReference type="Pfam" id="PF08022">
    <property type="entry name" value="FAD_binding_8"/>
    <property type="match status" value="1"/>
</dbReference>
<dbReference type="SUPFAM" id="SSF63380">
    <property type="entry name" value="Riboflavin synthase domain-like"/>
    <property type="match status" value="1"/>
</dbReference>
<feature type="domain" description="FAD-binding FR-type" evidence="8">
    <location>
        <begin position="116"/>
        <end position="246"/>
    </location>
</feature>
<dbReference type="GO" id="GO:0005886">
    <property type="term" value="C:plasma membrane"/>
    <property type="evidence" value="ECO:0007669"/>
    <property type="project" value="TreeGrafter"/>
</dbReference>
<proteinExistence type="predicted"/>
<dbReference type="PANTHER" id="PTHR11972:SF153">
    <property type="entry name" value="SUPEROXIDE-GENERATING NADPH OXIDASE HEAVY CHAIN SUBUNIT A"/>
    <property type="match status" value="1"/>
</dbReference>
<gene>
    <name evidence="9" type="ORF">BU14_0482s0012</name>
</gene>
<organism evidence="9 10">
    <name type="scientific">Porphyra umbilicalis</name>
    <name type="common">Purple laver</name>
    <name type="synonym">Red alga</name>
    <dbReference type="NCBI Taxonomy" id="2786"/>
    <lineage>
        <taxon>Eukaryota</taxon>
        <taxon>Rhodophyta</taxon>
        <taxon>Bangiophyceae</taxon>
        <taxon>Bangiales</taxon>
        <taxon>Bangiaceae</taxon>
        <taxon>Porphyra</taxon>
    </lineage>
</organism>
<feature type="transmembrane region" description="Helical" evidence="7">
    <location>
        <begin position="76"/>
        <end position="98"/>
    </location>
</feature>
<dbReference type="AlphaFoldDB" id="A0A1X6NTT5"/>
<dbReference type="PROSITE" id="PS51384">
    <property type="entry name" value="FAD_FR"/>
    <property type="match status" value="1"/>
</dbReference>
<dbReference type="InterPro" id="IPR013112">
    <property type="entry name" value="FAD-bd_8"/>
</dbReference>
<keyword evidence="4" id="KW-0560">Oxidoreductase</keyword>
<keyword evidence="2 7" id="KW-0812">Transmembrane</keyword>
<comment type="subcellular location">
    <subcellularLocation>
        <location evidence="1">Membrane</location>
        <topology evidence="1">Multi-pass membrane protein</topology>
    </subcellularLocation>
</comment>
<feature type="compositionally biased region" description="Low complexity" evidence="6">
    <location>
        <begin position="561"/>
        <end position="571"/>
    </location>
</feature>
<dbReference type="InterPro" id="IPR013121">
    <property type="entry name" value="Fe_red_NAD-bd_6"/>
</dbReference>
<feature type="transmembrane region" description="Helical" evidence="7">
    <location>
        <begin position="438"/>
        <end position="463"/>
    </location>
</feature>
<dbReference type="InterPro" id="IPR039261">
    <property type="entry name" value="FNR_nucleotide-bd"/>
</dbReference>
<dbReference type="InterPro" id="IPR017927">
    <property type="entry name" value="FAD-bd_FR_type"/>
</dbReference>
<feature type="transmembrane region" description="Helical" evidence="7">
    <location>
        <begin position="469"/>
        <end position="487"/>
    </location>
</feature>
<feature type="transmembrane region" description="Helical" evidence="7">
    <location>
        <begin position="7"/>
        <end position="26"/>
    </location>
</feature>
<protein>
    <recommendedName>
        <fullName evidence="8">FAD-binding FR-type domain-containing protein</fullName>
    </recommendedName>
</protein>
<evidence type="ECO:0000256" key="4">
    <source>
        <dbReference type="ARBA" id="ARBA00023002"/>
    </source>
</evidence>
<evidence type="ECO:0000256" key="7">
    <source>
        <dbReference type="SAM" id="Phobius"/>
    </source>
</evidence>
<keyword evidence="3 7" id="KW-1133">Transmembrane helix</keyword>
<dbReference type="Pfam" id="PF01794">
    <property type="entry name" value="Ferric_reduct"/>
    <property type="match status" value="1"/>
</dbReference>
<accession>A0A1X6NTT5</accession>
<feature type="transmembrane region" description="Helical" evidence="7">
    <location>
        <begin position="403"/>
        <end position="426"/>
    </location>
</feature>
<sequence>MPAAHMAVGVVIVVAAILHAIFHLIAGLTPGDKAIGWAPGWGGWTHAAVTGFALIGVLGVMAAASVPAVRRRRFELFYGVHLVGAALFFGLFIFHTMLGGVLYSWKWVAAPLTIYAADRVLRRLSTRRGRVTLSPTSAAMTLASPDVLRIALPRLFDYRPGQYAELRIPALSGSPLGWHPFTIASAPHEGTMVFFIKASGDWTAALHALVADAKRGGAAGDGTERGIEVAAAEAVIRQTRGPRPPPAAAAPGGGEGAVGDAPAWGGVPASISKVGQSFLAPIAGAAGAAPAAPPADVAVPIVADEAVAGAPLTDEAGRRYSASTVVSFGRSSVDTAAAPREPSPDEYGLFASDRVSLAAACRSVTASVGVLWLLLARIGVFAIAAAVHAAAMGPTPRLSQYAATGLIVADVVLAAAAAVPAVLVTAAEVASRTCWRSAAASAAPAAALVVGVALPAAALGGVANPGIPVGYLQALVLLPLTVGLYLWRHCRLLGERLAVAPSRSAAGTRLRSVDFVWTAPTAMDDAWVVGELAPLVDAGGYVRLHRFGTREAPPPPPSTAPPSSASAAGATDGEGGDVEAAARWDAAARPSGRMSLNYGRPDWAPLLDRTVAHSRSGSVVGLFFCGSPVMEAAVRAAAVAAMTESRRRGMAARLRTVGGGGRRAKWGGGEVCLWPQRAGGRAVRKLLEGGGGGGGDDRVARHPWGGHVLYNKKLAWRAYKYEAGER</sequence>
<dbReference type="CDD" id="cd06186">
    <property type="entry name" value="NOX_Duox_like_FAD_NADP"/>
    <property type="match status" value="1"/>
</dbReference>
<dbReference type="Pfam" id="PF08030">
    <property type="entry name" value="NAD_binding_6"/>
    <property type="match status" value="1"/>
</dbReference>
<keyword evidence="5 7" id="KW-0472">Membrane</keyword>
<evidence type="ECO:0000259" key="8">
    <source>
        <dbReference type="PROSITE" id="PS51384"/>
    </source>
</evidence>
<evidence type="ECO:0000256" key="5">
    <source>
        <dbReference type="ARBA" id="ARBA00023136"/>
    </source>
</evidence>
<dbReference type="EMBL" id="KV919092">
    <property type="protein sequence ID" value="OSX72018.1"/>
    <property type="molecule type" value="Genomic_DNA"/>
</dbReference>
<dbReference type="GO" id="GO:0016491">
    <property type="term" value="F:oxidoreductase activity"/>
    <property type="evidence" value="ECO:0007669"/>
    <property type="project" value="UniProtKB-KW"/>
</dbReference>
<feature type="transmembrane region" description="Helical" evidence="7">
    <location>
        <begin position="370"/>
        <end position="391"/>
    </location>
</feature>
<dbReference type="InterPro" id="IPR017938">
    <property type="entry name" value="Riboflavin_synthase-like_b-brl"/>
</dbReference>
<evidence type="ECO:0000313" key="9">
    <source>
        <dbReference type="EMBL" id="OSX72018.1"/>
    </source>
</evidence>
<dbReference type="InterPro" id="IPR013130">
    <property type="entry name" value="Fe3_Rdtase_TM_dom"/>
</dbReference>